<dbReference type="InterPro" id="IPR007955">
    <property type="entry name" value="Bystin"/>
</dbReference>
<dbReference type="GO" id="GO:0030688">
    <property type="term" value="C:preribosome, small subunit precursor"/>
    <property type="evidence" value="ECO:0007669"/>
    <property type="project" value="TreeGrafter"/>
</dbReference>
<dbReference type="GO" id="GO:0005737">
    <property type="term" value="C:cytoplasm"/>
    <property type="evidence" value="ECO:0007669"/>
    <property type="project" value="TreeGrafter"/>
</dbReference>
<dbReference type="STRING" id="1173061.A0A0J9XBF4"/>
<feature type="region of interest" description="Disordered" evidence="2">
    <location>
        <begin position="1"/>
        <end position="88"/>
    </location>
</feature>
<dbReference type="GO" id="GO:0006364">
    <property type="term" value="P:rRNA processing"/>
    <property type="evidence" value="ECO:0007669"/>
    <property type="project" value="TreeGrafter"/>
</dbReference>
<dbReference type="EMBL" id="CCBN010000008">
    <property type="protein sequence ID" value="CDO54533.1"/>
    <property type="molecule type" value="Genomic_DNA"/>
</dbReference>
<comment type="caution">
    <text evidence="3">The sequence shown here is derived from an EMBL/GenBank/DDBJ whole genome shotgun (WGS) entry which is preliminary data.</text>
</comment>
<comment type="similarity">
    <text evidence="1">Belongs to the bystin family.</text>
</comment>
<dbReference type="PANTHER" id="PTHR12821:SF0">
    <property type="entry name" value="BYSTIN"/>
    <property type="match status" value="1"/>
</dbReference>
<evidence type="ECO:0000313" key="4">
    <source>
        <dbReference type="Proteomes" id="UP000242525"/>
    </source>
</evidence>
<dbReference type="Pfam" id="PF05291">
    <property type="entry name" value="Bystin"/>
    <property type="match status" value="1"/>
</dbReference>
<evidence type="ECO:0000256" key="1">
    <source>
        <dbReference type="ARBA" id="ARBA00007114"/>
    </source>
</evidence>
<proteinExistence type="inferred from homology"/>
<dbReference type="OrthoDB" id="2192561at2759"/>
<organism evidence="3 4">
    <name type="scientific">Geotrichum candidum</name>
    <name type="common">Oospora lactis</name>
    <name type="synonym">Dipodascus geotrichum</name>
    <dbReference type="NCBI Taxonomy" id="1173061"/>
    <lineage>
        <taxon>Eukaryota</taxon>
        <taxon>Fungi</taxon>
        <taxon>Dikarya</taxon>
        <taxon>Ascomycota</taxon>
        <taxon>Saccharomycotina</taxon>
        <taxon>Dipodascomycetes</taxon>
        <taxon>Dipodascales</taxon>
        <taxon>Dipodascaceae</taxon>
        <taxon>Geotrichum</taxon>
    </lineage>
</organism>
<evidence type="ECO:0000256" key="2">
    <source>
        <dbReference type="SAM" id="MobiDB-lite"/>
    </source>
</evidence>
<name>A0A0J9XBF4_GEOCN</name>
<accession>A0A0J9XBF4</accession>
<sequence>MKQNVKKKTLSQDIEAQLPAGKPEKKLSKRAQKRQEVVVFKNQQDRPHRAPLHEEIANESGELRVTPRQKNDKKDPEISEAQDGVVDAKSSKKILNLARVQLSEIMAEEQAAADAKKKKEMEDILAFEAASTPVKPETLQTGSDDEDDEPDQEEVIDVNPEDEAVYSKYLEQGNDDEEPVTLADKIMAKIREKETGEPAPDAEYEEDDEPVRGVMLPEKVIAVYVQVGELLSRYRSGKLPKAFKIIPTLSNWEDVLYVTQPETWSTQAVYEATKFFISTLPADQAQKFVQGVLLDRFKAELDPNAPRQPGSGPKVLSQHIYNALKKSLYKPAAFFRGFLLPLAESASCSAREAVIASSILVRVSVPALHSAVALMRLADNENYTSCISIFIKVLLEKKYALPYKVIDSLVFHFLRFRAPKTRSEAKVTIVWHQAFLVFAQTYKNDITEDQRDFLLEVLKVQTHPVITPGIRRELLAAQPQRPAEESEPASQ</sequence>
<dbReference type="PANTHER" id="PTHR12821">
    <property type="entry name" value="BYSTIN"/>
    <property type="match status" value="1"/>
</dbReference>
<dbReference type="AlphaFoldDB" id="A0A0J9XBF4"/>
<dbReference type="GO" id="GO:0030515">
    <property type="term" value="F:snoRNA binding"/>
    <property type="evidence" value="ECO:0007669"/>
    <property type="project" value="TreeGrafter"/>
</dbReference>
<evidence type="ECO:0000313" key="3">
    <source>
        <dbReference type="EMBL" id="CDO54533.1"/>
    </source>
</evidence>
<feature type="region of interest" description="Disordered" evidence="2">
    <location>
        <begin position="127"/>
        <end position="154"/>
    </location>
</feature>
<dbReference type="GO" id="GO:0005730">
    <property type="term" value="C:nucleolus"/>
    <property type="evidence" value="ECO:0007669"/>
    <property type="project" value="TreeGrafter"/>
</dbReference>
<feature type="compositionally biased region" description="Acidic residues" evidence="2">
    <location>
        <begin position="143"/>
        <end position="154"/>
    </location>
</feature>
<dbReference type="Proteomes" id="UP000242525">
    <property type="component" value="Unassembled WGS sequence"/>
</dbReference>
<gene>
    <name evidence="3" type="ORF">BN980_GECA08s00670g</name>
</gene>
<feature type="compositionally biased region" description="Basic and acidic residues" evidence="2">
    <location>
        <begin position="43"/>
        <end position="56"/>
    </location>
</feature>
<reference evidence="3" key="1">
    <citation type="submission" date="2014-03" db="EMBL/GenBank/DDBJ databases">
        <authorList>
            <person name="Casaregola S."/>
        </authorList>
    </citation>
    <scope>NUCLEOTIDE SEQUENCE [LARGE SCALE GENOMIC DNA]</scope>
    <source>
        <strain evidence="3">CLIB 918</strain>
    </source>
</reference>
<protein>
    <submittedName>
        <fullName evidence="3">Similar to Saccharomyces cerevisiae YBR247C ENP1 Protein associated with U3 and U14 snoRNAs</fullName>
    </submittedName>
</protein>
<keyword evidence="4" id="KW-1185">Reference proteome</keyword>